<dbReference type="AlphaFoldDB" id="A0A841H594"/>
<gene>
    <name evidence="3" type="ORF">HNQ61_004914</name>
</gene>
<sequence>MDVLGLMERVRLRRHFARVIGELKADRAREADEPRRETIRRLETYARRGLFPRHGGRGAPRPVFVDAVETRCAVAYLLESAGEESSVAAIRATANHARVPQLARDPRMADSVRRLGLSVDEAARVQPQYSVSSWVCLSLFAMQWAGAAGAIYLVTLAVRLVRGRWRGPLQTRVALAGLACLAIAAGWSGYAAIHPPPREPMSFGPMYTMGNCGSAFHPGNVARCGWSAVTGQTHPVTPDWRERFPHSAPDRAPAPAAR</sequence>
<accession>A0A841H594</accession>
<feature type="compositionally biased region" description="Basic and acidic residues" evidence="1">
    <location>
        <begin position="239"/>
        <end position="249"/>
    </location>
</feature>
<evidence type="ECO:0000313" key="3">
    <source>
        <dbReference type="EMBL" id="MBB6073247.1"/>
    </source>
</evidence>
<organism evidence="3 4">
    <name type="scientific">Longimicrobium terrae</name>
    <dbReference type="NCBI Taxonomy" id="1639882"/>
    <lineage>
        <taxon>Bacteria</taxon>
        <taxon>Pseudomonadati</taxon>
        <taxon>Gemmatimonadota</taxon>
        <taxon>Longimicrobiia</taxon>
        <taxon>Longimicrobiales</taxon>
        <taxon>Longimicrobiaceae</taxon>
        <taxon>Longimicrobium</taxon>
    </lineage>
</organism>
<keyword evidence="2" id="KW-0472">Membrane</keyword>
<dbReference type="RefSeq" id="WP_170038610.1">
    <property type="nucleotide sequence ID" value="NZ_JACHIA010000022.1"/>
</dbReference>
<feature type="region of interest" description="Disordered" evidence="1">
    <location>
        <begin position="236"/>
        <end position="258"/>
    </location>
</feature>
<dbReference type="EMBL" id="JACHIA010000022">
    <property type="protein sequence ID" value="MBB6073247.1"/>
    <property type="molecule type" value="Genomic_DNA"/>
</dbReference>
<comment type="caution">
    <text evidence="3">The sequence shown here is derived from an EMBL/GenBank/DDBJ whole genome shotgun (WGS) entry which is preliminary data.</text>
</comment>
<reference evidence="3 4" key="1">
    <citation type="submission" date="2020-08" db="EMBL/GenBank/DDBJ databases">
        <title>Genomic Encyclopedia of Type Strains, Phase IV (KMG-IV): sequencing the most valuable type-strain genomes for metagenomic binning, comparative biology and taxonomic classification.</title>
        <authorList>
            <person name="Goeker M."/>
        </authorList>
    </citation>
    <scope>NUCLEOTIDE SEQUENCE [LARGE SCALE GENOMIC DNA]</scope>
    <source>
        <strain evidence="3 4">DSM 29007</strain>
    </source>
</reference>
<proteinExistence type="predicted"/>
<evidence type="ECO:0000313" key="4">
    <source>
        <dbReference type="Proteomes" id="UP000582837"/>
    </source>
</evidence>
<name>A0A841H594_9BACT</name>
<keyword evidence="2" id="KW-1133">Transmembrane helix</keyword>
<dbReference type="Proteomes" id="UP000582837">
    <property type="component" value="Unassembled WGS sequence"/>
</dbReference>
<feature type="transmembrane region" description="Helical" evidence="2">
    <location>
        <begin position="137"/>
        <end position="161"/>
    </location>
</feature>
<feature type="transmembrane region" description="Helical" evidence="2">
    <location>
        <begin position="173"/>
        <end position="193"/>
    </location>
</feature>
<evidence type="ECO:0000256" key="1">
    <source>
        <dbReference type="SAM" id="MobiDB-lite"/>
    </source>
</evidence>
<evidence type="ECO:0000256" key="2">
    <source>
        <dbReference type="SAM" id="Phobius"/>
    </source>
</evidence>
<keyword evidence="2" id="KW-0812">Transmembrane</keyword>
<keyword evidence="4" id="KW-1185">Reference proteome</keyword>
<protein>
    <submittedName>
        <fullName evidence="3">Uncharacterized protein</fullName>
    </submittedName>
</protein>